<gene>
    <name evidence="7" type="ORF">PG999_007571</name>
</gene>
<evidence type="ECO:0000256" key="1">
    <source>
        <dbReference type="ARBA" id="ARBA00004141"/>
    </source>
</evidence>
<dbReference type="InterPro" id="IPR036259">
    <property type="entry name" value="MFS_trans_sf"/>
</dbReference>
<dbReference type="Proteomes" id="UP001392437">
    <property type="component" value="Unassembled WGS sequence"/>
</dbReference>
<dbReference type="PANTHER" id="PTHR23501:SF158">
    <property type="entry name" value="TRANSPORTER, PUTATIVE (AFU_ORTHOLOGUE AFUA_5G14490)-RELATED"/>
    <property type="match status" value="1"/>
</dbReference>
<sequence>MGETTEDAVRPPPTPAIDRLSVVDPPAETATRSRVRIVFIMVGLCSAVFLAALNQTVVATAIPTISKELQSDSGYAWISAAYLLANAVAAPIWTKLSDIWGRKAILLTAVALYAVFSVVCALAPDMAALVAGRALQGTAGGGLVQVVYAVIADLFDMRSRTLYLALLQTMWAAAGGLGPFAGGALAERASWRWIFWINLPIASVAFVVLWVFLDAYNPKTGMREGLRAVDWPGSASLLVFMVALLLGLNFGGTLFPWNSPAVICLLVGGASMAVVFICWEKKARFPLVPVGLFGVMSNVGVLVIGFAHDWVVFSVEFYLPLYFQSVRGASPLESGYLIIPITLTQAVVAMCAGFVVHKTGRYLELIWIGVGLLTLGNGLYIQLDADSSLGSTIAFQLVSAIGAGLLFQPPLIALQALVPPQKTASATATLGLVRNLSTSIAIVVGGVVFANGMTSRRSGLIDQGVPVDMADRFSGSSAASDVTLVGTIQDGRIQLVVKDAYAGSLQAVWILCTCVAACAVIASTVVSKQVLSKVHVEHRPGLR</sequence>
<evidence type="ECO:0000256" key="5">
    <source>
        <dbReference type="SAM" id="Phobius"/>
    </source>
</evidence>
<organism evidence="7 8">
    <name type="scientific">Apiospora kogelbergensis</name>
    <dbReference type="NCBI Taxonomy" id="1337665"/>
    <lineage>
        <taxon>Eukaryota</taxon>
        <taxon>Fungi</taxon>
        <taxon>Dikarya</taxon>
        <taxon>Ascomycota</taxon>
        <taxon>Pezizomycotina</taxon>
        <taxon>Sordariomycetes</taxon>
        <taxon>Xylariomycetidae</taxon>
        <taxon>Amphisphaeriales</taxon>
        <taxon>Apiosporaceae</taxon>
        <taxon>Apiospora</taxon>
    </lineage>
</organism>
<accession>A0AAW0QSM8</accession>
<keyword evidence="8" id="KW-1185">Reference proteome</keyword>
<dbReference type="SUPFAM" id="SSF103473">
    <property type="entry name" value="MFS general substrate transporter"/>
    <property type="match status" value="1"/>
</dbReference>
<evidence type="ECO:0000256" key="3">
    <source>
        <dbReference type="ARBA" id="ARBA00022989"/>
    </source>
</evidence>
<keyword evidence="3 5" id="KW-1133">Transmembrane helix</keyword>
<keyword evidence="4 5" id="KW-0472">Membrane</keyword>
<keyword evidence="2 5" id="KW-0812">Transmembrane</keyword>
<dbReference type="AlphaFoldDB" id="A0AAW0QSM8"/>
<evidence type="ECO:0000313" key="7">
    <source>
        <dbReference type="EMBL" id="KAK8109434.1"/>
    </source>
</evidence>
<dbReference type="Gene3D" id="1.20.1250.20">
    <property type="entry name" value="MFS general substrate transporter like domains"/>
    <property type="match status" value="1"/>
</dbReference>
<feature type="transmembrane region" description="Helical" evidence="5">
    <location>
        <begin position="162"/>
        <end position="181"/>
    </location>
</feature>
<comment type="caution">
    <text evidence="7">The sequence shown here is derived from an EMBL/GenBank/DDBJ whole genome shotgun (WGS) entry which is preliminary data.</text>
</comment>
<evidence type="ECO:0000256" key="2">
    <source>
        <dbReference type="ARBA" id="ARBA00022692"/>
    </source>
</evidence>
<feature type="transmembrane region" description="Helical" evidence="5">
    <location>
        <begin position="260"/>
        <end position="279"/>
    </location>
</feature>
<dbReference type="PANTHER" id="PTHR23501">
    <property type="entry name" value="MAJOR FACILITATOR SUPERFAMILY"/>
    <property type="match status" value="1"/>
</dbReference>
<evidence type="ECO:0000313" key="8">
    <source>
        <dbReference type="Proteomes" id="UP001392437"/>
    </source>
</evidence>
<feature type="transmembrane region" description="Helical" evidence="5">
    <location>
        <begin position="193"/>
        <end position="216"/>
    </location>
</feature>
<feature type="transmembrane region" description="Helical" evidence="5">
    <location>
        <begin position="228"/>
        <end position="248"/>
    </location>
</feature>
<evidence type="ECO:0000256" key="4">
    <source>
        <dbReference type="ARBA" id="ARBA00023136"/>
    </source>
</evidence>
<feature type="transmembrane region" description="Helical" evidence="5">
    <location>
        <begin position="74"/>
        <end position="93"/>
    </location>
</feature>
<dbReference type="PROSITE" id="PS50850">
    <property type="entry name" value="MFS"/>
    <property type="match status" value="1"/>
</dbReference>
<feature type="transmembrane region" description="Helical" evidence="5">
    <location>
        <begin position="105"/>
        <end position="124"/>
    </location>
</feature>
<evidence type="ECO:0000259" key="6">
    <source>
        <dbReference type="PROSITE" id="PS50850"/>
    </source>
</evidence>
<feature type="transmembrane region" description="Helical" evidence="5">
    <location>
        <begin position="362"/>
        <end position="381"/>
    </location>
</feature>
<dbReference type="GO" id="GO:0022857">
    <property type="term" value="F:transmembrane transporter activity"/>
    <property type="evidence" value="ECO:0007669"/>
    <property type="project" value="InterPro"/>
</dbReference>
<dbReference type="EMBL" id="JAQQWP010000007">
    <property type="protein sequence ID" value="KAK8109434.1"/>
    <property type="molecule type" value="Genomic_DNA"/>
</dbReference>
<dbReference type="PRINTS" id="PR01036">
    <property type="entry name" value="TCRTETB"/>
</dbReference>
<reference evidence="7 8" key="1">
    <citation type="submission" date="2023-01" db="EMBL/GenBank/DDBJ databases">
        <title>Analysis of 21 Apiospora genomes using comparative genomics revels a genus with tremendous synthesis potential of carbohydrate active enzymes and secondary metabolites.</title>
        <authorList>
            <person name="Sorensen T."/>
        </authorList>
    </citation>
    <scope>NUCLEOTIDE SEQUENCE [LARGE SCALE GENOMIC DNA]</scope>
    <source>
        <strain evidence="7 8">CBS 117206</strain>
    </source>
</reference>
<dbReference type="InterPro" id="IPR020846">
    <property type="entry name" value="MFS_dom"/>
</dbReference>
<dbReference type="Pfam" id="PF07690">
    <property type="entry name" value="MFS_1"/>
    <property type="match status" value="1"/>
</dbReference>
<dbReference type="Gene3D" id="1.20.1720.10">
    <property type="entry name" value="Multidrug resistance protein D"/>
    <property type="match status" value="1"/>
</dbReference>
<comment type="subcellular location">
    <subcellularLocation>
        <location evidence="1">Membrane</location>
        <topology evidence="1">Multi-pass membrane protein</topology>
    </subcellularLocation>
</comment>
<dbReference type="GO" id="GO:0005886">
    <property type="term" value="C:plasma membrane"/>
    <property type="evidence" value="ECO:0007669"/>
    <property type="project" value="TreeGrafter"/>
</dbReference>
<name>A0AAW0QSM8_9PEZI</name>
<feature type="transmembrane region" description="Helical" evidence="5">
    <location>
        <begin position="335"/>
        <end position="355"/>
    </location>
</feature>
<protein>
    <submittedName>
        <fullName evidence="7">MFS transporter</fullName>
    </submittedName>
</protein>
<proteinExistence type="predicted"/>
<feature type="transmembrane region" description="Helical" evidence="5">
    <location>
        <begin position="291"/>
        <end position="315"/>
    </location>
</feature>
<feature type="domain" description="Major facilitator superfamily (MFS) profile" evidence="6">
    <location>
        <begin position="40"/>
        <end position="531"/>
    </location>
</feature>
<feature type="transmembrane region" description="Helical" evidence="5">
    <location>
        <begin position="37"/>
        <end position="62"/>
    </location>
</feature>
<feature type="transmembrane region" description="Helical" evidence="5">
    <location>
        <begin position="430"/>
        <end position="450"/>
    </location>
</feature>
<feature type="transmembrane region" description="Helical" evidence="5">
    <location>
        <begin position="507"/>
        <end position="526"/>
    </location>
</feature>
<dbReference type="InterPro" id="IPR011701">
    <property type="entry name" value="MFS"/>
</dbReference>
<feature type="transmembrane region" description="Helical" evidence="5">
    <location>
        <begin position="393"/>
        <end position="418"/>
    </location>
</feature>
<feature type="transmembrane region" description="Helical" evidence="5">
    <location>
        <begin position="136"/>
        <end position="155"/>
    </location>
</feature>
<dbReference type="CDD" id="cd17502">
    <property type="entry name" value="MFS_Azr1_MDR_like"/>
    <property type="match status" value="1"/>
</dbReference>